<gene>
    <name evidence="1" type="ORF">GIB67_014746</name>
</gene>
<reference evidence="1 2" key="1">
    <citation type="journal article" date="2020" name="IScience">
        <title>Genome Sequencing of the Endangered Kingdonia uniflora (Circaeasteraceae, Ranunculales) Reveals Potential Mechanisms of Evolutionary Specialization.</title>
        <authorList>
            <person name="Sun Y."/>
            <person name="Deng T."/>
            <person name="Zhang A."/>
            <person name="Moore M.J."/>
            <person name="Landis J.B."/>
            <person name="Lin N."/>
            <person name="Zhang H."/>
            <person name="Zhang X."/>
            <person name="Huang J."/>
            <person name="Zhang X."/>
            <person name="Sun H."/>
            <person name="Wang H."/>
        </authorList>
    </citation>
    <scope>NUCLEOTIDE SEQUENCE [LARGE SCALE GENOMIC DNA]</scope>
    <source>
        <strain evidence="1">TB1705</strain>
        <tissue evidence="1">Leaf</tissue>
    </source>
</reference>
<name>A0A7J7NUU0_9MAGN</name>
<proteinExistence type="predicted"/>
<dbReference type="Proteomes" id="UP000541444">
    <property type="component" value="Unassembled WGS sequence"/>
</dbReference>
<sequence>MTTPVEVDKPSSVVRLDNQIIHENEIQQNIVHSNTFNLLKDGVMEEGKSFIEQVTDKNTMVVGGSDYVVNNCGWTLDSCGRLQCN</sequence>
<evidence type="ECO:0000313" key="2">
    <source>
        <dbReference type="Proteomes" id="UP000541444"/>
    </source>
</evidence>
<dbReference type="EMBL" id="JACGCM010000554">
    <property type="protein sequence ID" value="KAF6170929.1"/>
    <property type="molecule type" value="Genomic_DNA"/>
</dbReference>
<dbReference type="AlphaFoldDB" id="A0A7J7NUU0"/>
<comment type="caution">
    <text evidence="1">The sequence shown here is derived from an EMBL/GenBank/DDBJ whole genome shotgun (WGS) entry which is preliminary data.</text>
</comment>
<keyword evidence="2" id="KW-1185">Reference proteome</keyword>
<evidence type="ECO:0000313" key="1">
    <source>
        <dbReference type="EMBL" id="KAF6170929.1"/>
    </source>
</evidence>
<protein>
    <submittedName>
        <fullName evidence="1">Uncharacterized protein</fullName>
    </submittedName>
</protein>
<organism evidence="1 2">
    <name type="scientific">Kingdonia uniflora</name>
    <dbReference type="NCBI Taxonomy" id="39325"/>
    <lineage>
        <taxon>Eukaryota</taxon>
        <taxon>Viridiplantae</taxon>
        <taxon>Streptophyta</taxon>
        <taxon>Embryophyta</taxon>
        <taxon>Tracheophyta</taxon>
        <taxon>Spermatophyta</taxon>
        <taxon>Magnoliopsida</taxon>
        <taxon>Ranunculales</taxon>
        <taxon>Circaeasteraceae</taxon>
        <taxon>Kingdonia</taxon>
    </lineage>
</organism>
<accession>A0A7J7NUU0</accession>